<reference evidence="4" key="1">
    <citation type="submission" date="2019-08" db="EMBL/GenBank/DDBJ databases">
        <authorList>
            <person name="Kucharzyk K."/>
            <person name="Murdoch R.W."/>
            <person name="Higgins S."/>
            <person name="Loffler F."/>
        </authorList>
    </citation>
    <scope>NUCLEOTIDE SEQUENCE</scope>
</reference>
<proteinExistence type="predicted"/>
<evidence type="ECO:0000256" key="1">
    <source>
        <dbReference type="ARBA" id="ARBA00022603"/>
    </source>
</evidence>
<dbReference type="AlphaFoldDB" id="A0A644ZEV1"/>
<dbReference type="SUPFAM" id="SSF53335">
    <property type="entry name" value="S-adenosyl-L-methionine-dependent methyltransferases"/>
    <property type="match status" value="1"/>
</dbReference>
<keyword evidence="2 4" id="KW-0808">Transferase</keyword>
<dbReference type="Gene3D" id="2.40.50.1070">
    <property type="match status" value="1"/>
</dbReference>
<protein>
    <submittedName>
        <fullName evidence="4">23S rRNA (Uracil-C(5))-methyltransferase RlmCD</fullName>
        <ecNumber evidence="4">2.1.1.189</ecNumber>
    </submittedName>
</protein>
<dbReference type="FunFam" id="3.40.50.150:FF:000009">
    <property type="entry name" value="23S rRNA (Uracil(1939)-C(5))-methyltransferase RlmD"/>
    <property type="match status" value="1"/>
</dbReference>
<name>A0A644ZEV1_9ZZZZ</name>
<evidence type="ECO:0000313" key="4">
    <source>
        <dbReference type="EMBL" id="MPM36404.1"/>
    </source>
</evidence>
<dbReference type="InterPro" id="IPR010280">
    <property type="entry name" value="U5_MeTrfase_fam"/>
</dbReference>
<dbReference type="PROSITE" id="PS01230">
    <property type="entry name" value="TRMA_1"/>
    <property type="match status" value="1"/>
</dbReference>
<keyword evidence="3" id="KW-0949">S-adenosyl-L-methionine</keyword>
<keyword evidence="1 4" id="KW-0489">Methyltransferase</keyword>
<accession>A0A644ZEV1</accession>
<dbReference type="PROSITE" id="PS51687">
    <property type="entry name" value="SAM_MT_RNA_M5U"/>
    <property type="match status" value="1"/>
</dbReference>
<dbReference type="CDD" id="cd02440">
    <property type="entry name" value="AdoMet_MTases"/>
    <property type="match status" value="1"/>
</dbReference>
<dbReference type="NCBIfam" id="TIGR00479">
    <property type="entry name" value="rumA"/>
    <property type="match status" value="1"/>
</dbReference>
<gene>
    <name evidence="4" type="primary">rlmCD_25</name>
    <name evidence="4" type="ORF">SDC9_83000</name>
</gene>
<dbReference type="EC" id="2.1.1.189" evidence="4"/>
<dbReference type="Gene3D" id="3.40.50.150">
    <property type="entry name" value="Vaccinia Virus protein VP39"/>
    <property type="match status" value="1"/>
</dbReference>
<organism evidence="4">
    <name type="scientific">bioreactor metagenome</name>
    <dbReference type="NCBI Taxonomy" id="1076179"/>
    <lineage>
        <taxon>unclassified sequences</taxon>
        <taxon>metagenomes</taxon>
        <taxon>ecological metagenomes</taxon>
    </lineage>
</organism>
<sequence>MVDVGDCLLQHEAALRLKHALGAWMRRRNVPAYDEQTHTGLVRHLFVRTSAAGQTLCAVVVNGRSLPREDDLADTLRNAELSLVGVVLAVNEARSNVILGETYRALWGQDYLEDTLCGLSFRLSVPSFFQVNRAQTEVLYGLAGAYAQLTGTETLLDLYCGIGTIALSMAGRAGRVIGAEVVPQAVEDARANAERNGILNAEFICADAGEAAQALAARGLRPDVICVDPPRKGLSPGVIAAVAQMAPARLVYVSCDPATLARDVKLLGQHGYLPQEAVAVDLFPRTAHVETCVLLSHKNPQTSPPSL</sequence>
<dbReference type="GO" id="GO:0070041">
    <property type="term" value="F:rRNA (uridine-C5-)-methyltransferase activity"/>
    <property type="evidence" value="ECO:0007669"/>
    <property type="project" value="TreeGrafter"/>
</dbReference>
<dbReference type="PANTHER" id="PTHR11061">
    <property type="entry name" value="RNA M5U METHYLTRANSFERASE"/>
    <property type="match status" value="1"/>
</dbReference>
<dbReference type="GO" id="GO:0070475">
    <property type="term" value="P:rRNA base methylation"/>
    <property type="evidence" value="ECO:0007669"/>
    <property type="project" value="TreeGrafter"/>
</dbReference>
<dbReference type="Pfam" id="PF05958">
    <property type="entry name" value="tRNA_U5-meth_tr"/>
    <property type="match status" value="1"/>
</dbReference>
<dbReference type="InterPro" id="IPR029063">
    <property type="entry name" value="SAM-dependent_MTases_sf"/>
</dbReference>
<evidence type="ECO:0000256" key="3">
    <source>
        <dbReference type="ARBA" id="ARBA00022691"/>
    </source>
</evidence>
<dbReference type="PANTHER" id="PTHR11061:SF30">
    <property type="entry name" value="TRNA (URACIL(54)-C(5))-METHYLTRANSFERASE"/>
    <property type="match status" value="1"/>
</dbReference>
<evidence type="ECO:0000256" key="2">
    <source>
        <dbReference type="ARBA" id="ARBA00022679"/>
    </source>
</evidence>
<comment type="caution">
    <text evidence="4">The sequence shown here is derived from an EMBL/GenBank/DDBJ whole genome shotgun (WGS) entry which is preliminary data.</text>
</comment>
<dbReference type="InterPro" id="IPR030390">
    <property type="entry name" value="MeTrfase_TrmA_AS"/>
</dbReference>
<dbReference type="EMBL" id="VSSQ01007597">
    <property type="protein sequence ID" value="MPM36404.1"/>
    <property type="molecule type" value="Genomic_DNA"/>
</dbReference>